<sequence length="132" mass="14603">MKLTLAAENSIMILYFLTREGKRLTVAELSQKLGTPANHIYKLVQSLVRGGYVRSFQGKVGGVELAANPHKVTLSEIIEHLEGPINLSNCIFREKNCIFIKNCVLKGKLAAAAQKLVAVLRRTTVQDLVNEK</sequence>
<comment type="caution">
    <text evidence="3">The sequence shown here is derived from an EMBL/GenBank/DDBJ whole genome shotgun (WGS) entry which is preliminary data.</text>
</comment>
<keyword evidence="1" id="KW-0238">DNA-binding</keyword>
<dbReference type="AlphaFoldDB" id="A0A1F4R8S0"/>
<dbReference type="InterPro" id="IPR011991">
    <property type="entry name" value="ArsR-like_HTH"/>
</dbReference>
<dbReference type="InterPro" id="IPR000944">
    <property type="entry name" value="Tscrpt_reg_Rrf2"/>
</dbReference>
<dbReference type="PANTHER" id="PTHR33221:SF4">
    <property type="entry name" value="HTH-TYPE TRANSCRIPTIONAL REPRESSOR NSRR"/>
    <property type="match status" value="1"/>
</dbReference>
<comment type="cofactor">
    <cofactor evidence="2">
        <name>[2Fe-2S] cluster</name>
        <dbReference type="ChEBI" id="CHEBI:190135"/>
    </cofactor>
</comment>
<evidence type="ECO:0000256" key="1">
    <source>
        <dbReference type="ARBA" id="ARBA00023125"/>
    </source>
</evidence>
<evidence type="ECO:0000313" key="3">
    <source>
        <dbReference type="EMBL" id="OGC04574.1"/>
    </source>
</evidence>
<dbReference type="PROSITE" id="PS51197">
    <property type="entry name" value="HTH_RRF2_2"/>
    <property type="match status" value="1"/>
</dbReference>
<evidence type="ECO:0000256" key="2">
    <source>
        <dbReference type="ARBA" id="ARBA00034078"/>
    </source>
</evidence>
<name>A0A1F4R8S0_UNCSA</name>
<dbReference type="InterPro" id="IPR036390">
    <property type="entry name" value="WH_DNA-bd_sf"/>
</dbReference>
<dbReference type="InterPro" id="IPR036388">
    <property type="entry name" value="WH-like_DNA-bd_sf"/>
</dbReference>
<dbReference type="CDD" id="cd00090">
    <property type="entry name" value="HTH_ARSR"/>
    <property type="match status" value="1"/>
</dbReference>
<dbReference type="PROSITE" id="PS01332">
    <property type="entry name" value="HTH_RRF2_1"/>
    <property type="match status" value="1"/>
</dbReference>
<organism evidence="3 4">
    <name type="scientific">candidate division WOR-1 bacterium RIFCSPLOWO2_02_FULL_46_20</name>
    <dbReference type="NCBI Taxonomy" id="1802567"/>
    <lineage>
        <taxon>Bacteria</taxon>
        <taxon>Bacillati</taxon>
        <taxon>Saganbacteria</taxon>
    </lineage>
</organism>
<dbReference type="NCBIfam" id="TIGR00738">
    <property type="entry name" value="rrf2_super"/>
    <property type="match status" value="1"/>
</dbReference>
<reference evidence="3 4" key="1">
    <citation type="journal article" date="2016" name="Nat. Commun.">
        <title>Thousands of microbial genomes shed light on interconnected biogeochemical processes in an aquifer system.</title>
        <authorList>
            <person name="Anantharaman K."/>
            <person name="Brown C.T."/>
            <person name="Hug L.A."/>
            <person name="Sharon I."/>
            <person name="Castelle C.J."/>
            <person name="Probst A.J."/>
            <person name="Thomas B.C."/>
            <person name="Singh A."/>
            <person name="Wilkins M.J."/>
            <person name="Karaoz U."/>
            <person name="Brodie E.L."/>
            <person name="Williams K.H."/>
            <person name="Hubbard S.S."/>
            <person name="Banfield J.F."/>
        </authorList>
    </citation>
    <scope>NUCLEOTIDE SEQUENCE [LARGE SCALE GENOMIC DNA]</scope>
</reference>
<dbReference type="GO" id="GO:0005829">
    <property type="term" value="C:cytosol"/>
    <property type="evidence" value="ECO:0007669"/>
    <property type="project" value="TreeGrafter"/>
</dbReference>
<proteinExistence type="predicted"/>
<gene>
    <name evidence="3" type="ORF">A3H38_02770</name>
</gene>
<dbReference type="PANTHER" id="PTHR33221">
    <property type="entry name" value="WINGED HELIX-TURN-HELIX TRANSCRIPTIONAL REGULATOR, RRF2 FAMILY"/>
    <property type="match status" value="1"/>
</dbReference>
<dbReference type="EMBL" id="METP01000048">
    <property type="protein sequence ID" value="OGC04574.1"/>
    <property type="molecule type" value="Genomic_DNA"/>
</dbReference>
<evidence type="ECO:0008006" key="5">
    <source>
        <dbReference type="Google" id="ProtNLM"/>
    </source>
</evidence>
<protein>
    <recommendedName>
        <fullName evidence="5">Rrf2 family transcriptional regulator</fullName>
    </recommendedName>
</protein>
<dbReference type="Gene3D" id="1.10.10.10">
    <property type="entry name" value="Winged helix-like DNA-binding domain superfamily/Winged helix DNA-binding domain"/>
    <property type="match status" value="1"/>
</dbReference>
<dbReference type="GO" id="GO:0003700">
    <property type="term" value="F:DNA-binding transcription factor activity"/>
    <property type="evidence" value="ECO:0007669"/>
    <property type="project" value="TreeGrafter"/>
</dbReference>
<dbReference type="SUPFAM" id="SSF46785">
    <property type="entry name" value="Winged helix' DNA-binding domain"/>
    <property type="match status" value="1"/>
</dbReference>
<dbReference type="InterPro" id="IPR030489">
    <property type="entry name" value="TR_Rrf2-type_CS"/>
</dbReference>
<evidence type="ECO:0000313" key="4">
    <source>
        <dbReference type="Proteomes" id="UP000176938"/>
    </source>
</evidence>
<dbReference type="Pfam" id="PF02082">
    <property type="entry name" value="Rrf2"/>
    <property type="match status" value="1"/>
</dbReference>
<dbReference type="GO" id="GO:0003677">
    <property type="term" value="F:DNA binding"/>
    <property type="evidence" value="ECO:0007669"/>
    <property type="project" value="UniProtKB-KW"/>
</dbReference>
<accession>A0A1F4R8S0</accession>
<dbReference type="Proteomes" id="UP000176938">
    <property type="component" value="Unassembled WGS sequence"/>
</dbReference>